<keyword evidence="1" id="KW-0812">Transmembrane</keyword>
<keyword evidence="1" id="KW-1133">Transmembrane helix</keyword>
<keyword evidence="1" id="KW-0472">Membrane</keyword>
<gene>
    <name evidence="2" type="ORF">JKP88DRAFT_297941</name>
</gene>
<sequence>MVALAAATRIAGVGAYTCALGLAPRHKLTRLEYDQSSSADNGGGDFTFFSPAALLSSVMFVDDDGNTARLLEGLTEKIAIWWDSGWWVYPFSSSVGRVRDGSAADQRVMRVAQKLRLDKGDLDSYDIIVAVDGPTRKQALRLLKGSMTESEFAFYEGKIRVLSDFIDYPDAFDKLEPDLKAFAAAHKDALVGLSDIPHAYITRKEEYTQMVAALVLGAAGVVRFIVDMFEEYYKKRQPAPEDCT</sequence>
<dbReference type="AlphaFoldDB" id="A0A835ZHN7"/>
<feature type="transmembrane region" description="Helical" evidence="1">
    <location>
        <begin position="207"/>
        <end position="226"/>
    </location>
</feature>
<organism evidence="2 3">
    <name type="scientific">Tribonema minus</name>
    <dbReference type="NCBI Taxonomy" id="303371"/>
    <lineage>
        <taxon>Eukaryota</taxon>
        <taxon>Sar</taxon>
        <taxon>Stramenopiles</taxon>
        <taxon>Ochrophyta</taxon>
        <taxon>PX clade</taxon>
        <taxon>Xanthophyceae</taxon>
        <taxon>Tribonematales</taxon>
        <taxon>Tribonemataceae</taxon>
        <taxon>Tribonema</taxon>
    </lineage>
</organism>
<dbReference type="EMBL" id="JAFCMP010000028">
    <property type="protein sequence ID" value="KAG5190789.1"/>
    <property type="molecule type" value="Genomic_DNA"/>
</dbReference>
<name>A0A835ZHN7_9STRA</name>
<protein>
    <submittedName>
        <fullName evidence="2">Uncharacterized protein</fullName>
    </submittedName>
</protein>
<evidence type="ECO:0000313" key="3">
    <source>
        <dbReference type="Proteomes" id="UP000664859"/>
    </source>
</evidence>
<proteinExistence type="predicted"/>
<reference evidence="2" key="1">
    <citation type="submission" date="2021-02" db="EMBL/GenBank/DDBJ databases">
        <title>First Annotated Genome of the Yellow-green Alga Tribonema minus.</title>
        <authorList>
            <person name="Mahan K.M."/>
        </authorList>
    </citation>
    <scope>NUCLEOTIDE SEQUENCE</scope>
    <source>
        <strain evidence="2">UTEX B ZZ1240</strain>
    </source>
</reference>
<evidence type="ECO:0000256" key="1">
    <source>
        <dbReference type="SAM" id="Phobius"/>
    </source>
</evidence>
<keyword evidence="3" id="KW-1185">Reference proteome</keyword>
<dbReference type="Proteomes" id="UP000664859">
    <property type="component" value="Unassembled WGS sequence"/>
</dbReference>
<evidence type="ECO:0000313" key="2">
    <source>
        <dbReference type="EMBL" id="KAG5190789.1"/>
    </source>
</evidence>
<comment type="caution">
    <text evidence="2">The sequence shown here is derived from an EMBL/GenBank/DDBJ whole genome shotgun (WGS) entry which is preliminary data.</text>
</comment>
<accession>A0A835ZHN7</accession>
<dbReference type="OrthoDB" id="507543at2759"/>